<evidence type="ECO:0000259" key="10">
    <source>
        <dbReference type="PROSITE" id="PS51123"/>
    </source>
</evidence>
<dbReference type="PANTHER" id="PTHR30329:SF21">
    <property type="entry name" value="LIPOPROTEIN YIAD-RELATED"/>
    <property type="match status" value="1"/>
</dbReference>
<protein>
    <recommendedName>
        <fullName evidence="8">Peptidoglycan-associated lipoprotein</fullName>
        <shortName evidence="8">PAL</shortName>
    </recommendedName>
</protein>
<dbReference type="PROSITE" id="PS51257">
    <property type="entry name" value="PROKAR_LIPOPROTEIN"/>
    <property type="match status" value="1"/>
</dbReference>
<keyword evidence="2 8" id="KW-0732">Signal</keyword>
<dbReference type="InterPro" id="IPR050330">
    <property type="entry name" value="Bact_OuterMem_StrucFunc"/>
</dbReference>
<dbReference type="InterPro" id="IPR014169">
    <property type="entry name" value="Pal_lipo_C"/>
</dbReference>
<keyword evidence="4 8" id="KW-0564">Palmitate</keyword>
<dbReference type="PRINTS" id="PR01021">
    <property type="entry name" value="OMPADOMAIN"/>
</dbReference>
<evidence type="ECO:0000256" key="9">
    <source>
        <dbReference type="SAM" id="SignalP"/>
    </source>
</evidence>
<dbReference type="GO" id="GO:0051301">
    <property type="term" value="P:cell division"/>
    <property type="evidence" value="ECO:0007669"/>
    <property type="project" value="UniProtKB-UniRule"/>
</dbReference>
<sequence>MQPSKTLKALALALPILTLTACGTTGEDADSSAATNKAGSAAAQATDGTAGGANAVLSPAQRAAKLKEEKRKQQAKLRQSTTINFEFDQARIGGSYFEMLEAHAIYLSENSGVKVRVEGHADERGTPEYNIALGERRAKAVARHLENLGVSSSQISVVSYGEEKPLDRSRTESAFAANRRAVLVY</sequence>
<dbReference type="HAMAP" id="MF_02204">
    <property type="entry name" value="Pal"/>
    <property type="match status" value="1"/>
</dbReference>
<dbReference type="OrthoDB" id="9809164at2"/>
<dbReference type="InterPro" id="IPR006664">
    <property type="entry name" value="OMP_bac"/>
</dbReference>
<feature type="signal peptide" evidence="9">
    <location>
        <begin position="1"/>
        <end position="21"/>
    </location>
</feature>
<dbReference type="SUPFAM" id="SSF103088">
    <property type="entry name" value="OmpA-like"/>
    <property type="match status" value="1"/>
</dbReference>
<dbReference type="PROSITE" id="PS01068">
    <property type="entry name" value="OMPA_1"/>
    <property type="match status" value="1"/>
</dbReference>
<comment type="subcellular location">
    <subcellularLocation>
        <location evidence="8">Cell outer membrane</location>
        <topology evidence="8">Lipid-anchor</topology>
    </subcellularLocation>
</comment>
<organism evidence="11 12">
    <name type="scientific">Saccharobesus litoralis</name>
    <dbReference type="NCBI Taxonomy" id="2172099"/>
    <lineage>
        <taxon>Bacteria</taxon>
        <taxon>Pseudomonadati</taxon>
        <taxon>Pseudomonadota</taxon>
        <taxon>Gammaproteobacteria</taxon>
        <taxon>Alteromonadales</taxon>
        <taxon>Alteromonadaceae</taxon>
        <taxon>Saccharobesus</taxon>
    </lineage>
</organism>
<dbReference type="NCBIfam" id="TIGR02802">
    <property type="entry name" value="Pal_lipo"/>
    <property type="match status" value="1"/>
</dbReference>
<dbReference type="PROSITE" id="PS51123">
    <property type="entry name" value="OMPA_2"/>
    <property type="match status" value="1"/>
</dbReference>
<dbReference type="InterPro" id="IPR039001">
    <property type="entry name" value="Pal"/>
</dbReference>
<dbReference type="KEGG" id="cate:C2869_20095"/>
<keyword evidence="3 8" id="KW-0472">Membrane</keyword>
<evidence type="ECO:0000256" key="4">
    <source>
        <dbReference type="ARBA" id="ARBA00023139"/>
    </source>
</evidence>
<dbReference type="AlphaFoldDB" id="A0A2S0VWG5"/>
<reference evidence="11 12" key="1">
    <citation type="submission" date="2018-01" db="EMBL/GenBank/DDBJ databases">
        <title>Genome sequence of a Cantenovulum-like bacteria.</title>
        <authorList>
            <person name="Tan W.R."/>
            <person name="Lau N.-S."/>
            <person name="Go F."/>
            <person name="Amirul A.-A.A."/>
        </authorList>
    </citation>
    <scope>NUCLEOTIDE SEQUENCE [LARGE SCALE GENOMIC DNA]</scope>
    <source>
        <strain evidence="11 12">CCB-QB4</strain>
    </source>
</reference>
<comment type="function">
    <text evidence="8">Part of the Tol-Pal system, which plays a role in outer membrane invagination during cell division and is important for maintaining outer membrane integrity.</text>
</comment>
<keyword evidence="6 8" id="KW-0449">Lipoprotein</keyword>
<dbReference type="InterPro" id="IPR006665">
    <property type="entry name" value="OmpA-like"/>
</dbReference>
<comment type="similarity">
    <text evidence="8">Belongs to the Pal lipoprotein family.</text>
</comment>
<dbReference type="Pfam" id="PF00691">
    <property type="entry name" value="OmpA"/>
    <property type="match status" value="1"/>
</dbReference>
<dbReference type="CDD" id="cd07185">
    <property type="entry name" value="OmpA_C-like"/>
    <property type="match status" value="1"/>
</dbReference>
<evidence type="ECO:0000256" key="2">
    <source>
        <dbReference type="ARBA" id="ARBA00022729"/>
    </source>
</evidence>
<proteinExistence type="inferred from homology"/>
<evidence type="ECO:0000256" key="7">
    <source>
        <dbReference type="ARBA" id="ARBA00023306"/>
    </source>
</evidence>
<keyword evidence="12" id="KW-1185">Reference proteome</keyword>
<feature type="domain" description="OmpA-like" evidence="10">
    <location>
        <begin position="72"/>
        <end position="185"/>
    </location>
</feature>
<evidence type="ECO:0000256" key="1">
    <source>
        <dbReference type="ARBA" id="ARBA00022618"/>
    </source>
</evidence>
<dbReference type="EMBL" id="CP026604">
    <property type="protein sequence ID" value="AWB68558.1"/>
    <property type="molecule type" value="Genomic_DNA"/>
</dbReference>
<dbReference type="GO" id="GO:0009279">
    <property type="term" value="C:cell outer membrane"/>
    <property type="evidence" value="ECO:0007669"/>
    <property type="project" value="UniProtKB-SubCell"/>
</dbReference>
<name>A0A2S0VWG5_9ALTE</name>
<evidence type="ECO:0000256" key="5">
    <source>
        <dbReference type="ARBA" id="ARBA00023237"/>
    </source>
</evidence>
<evidence type="ECO:0000256" key="6">
    <source>
        <dbReference type="ARBA" id="ARBA00023288"/>
    </source>
</evidence>
<evidence type="ECO:0000313" key="12">
    <source>
        <dbReference type="Proteomes" id="UP000244441"/>
    </source>
</evidence>
<accession>A0A2S0VWG5</accession>
<dbReference type="PANTHER" id="PTHR30329">
    <property type="entry name" value="STATOR ELEMENT OF FLAGELLAR MOTOR COMPLEX"/>
    <property type="match status" value="1"/>
</dbReference>
<keyword evidence="7 8" id="KW-0131">Cell cycle</keyword>
<dbReference type="Gene3D" id="3.30.1330.60">
    <property type="entry name" value="OmpA-like domain"/>
    <property type="match status" value="1"/>
</dbReference>
<keyword evidence="1 8" id="KW-0132">Cell division</keyword>
<evidence type="ECO:0000313" key="11">
    <source>
        <dbReference type="EMBL" id="AWB68558.1"/>
    </source>
</evidence>
<comment type="subunit">
    <text evidence="8">The Tol-Pal system is composed of five core proteins: the inner membrane proteins TolA, TolQ and TolR, the periplasmic protein TolB and the outer membrane protein Pal. They form a network linking the inner and outer membranes and the peptidoglycan layer.</text>
</comment>
<gene>
    <name evidence="8 11" type="primary">pal</name>
    <name evidence="11" type="ORF">C2869_20095</name>
</gene>
<dbReference type="Proteomes" id="UP000244441">
    <property type="component" value="Chromosome"/>
</dbReference>
<evidence type="ECO:0000256" key="3">
    <source>
        <dbReference type="ARBA" id="ARBA00023136"/>
    </source>
</evidence>
<evidence type="ECO:0000256" key="8">
    <source>
        <dbReference type="HAMAP-Rule" id="MF_02204"/>
    </source>
</evidence>
<keyword evidence="5 8" id="KW-0998">Cell outer membrane</keyword>
<feature type="chain" id="PRO_5015564739" description="Peptidoglycan-associated lipoprotein" evidence="9">
    <location>
        <begin position="22"/>
        <end position="185"/>
    </location>
</feature>
<dbReference type="InterPro" id="IPR036737">
    <property type="entry name" value="OmpA-like_sf"/>
</dbReference>
<dbReference type="InterPro" id="IPR006690">
    <property type="entry name" value="OMPA-like_CS"/>
</dbReference>
<dbReference type="RefSeq" id="WP_108604612.1">
    <property type="nucleotide sequence ID" value="NZ_CP026604.1"/>
</dbReference>